<feature type="transmembrane region" description="Helical" evidence="6">
    <location>
        <begin position="251"/>
        <end position="269"/>
    </location>
</feature>
<feature type="transmembrane region" description="Helical" evidence="6">
    <location>
        <begin position="82"/>
        <end position="98"/>
    </location>
</feature>
<dbReference type="EMBL" id="AXUN02000161">
    <property type="protein sequence ID" value="ETA81148.1"/>
    <property type="molecule type" value="Genomic_DNA"/>
</dbReference>
<feature type="domain" description="Major facilitator superfamily (MFS) profile" evidence="7">
    <location>
        <begin position="17"/>
        <end position="390"/>
    </location>
</feature>
<reference evidence="8 9" key="1">
    <citation type="journal article" date="2014" name="Genome Announc.">
        <title>Genome Sequence of Youngiibacter fragilis, the Type Strain of the Genus Youngiibacter.</title>
        <authorList>
            <person name="Wawrik C.B."/>
            <person name="Callaghan A.V."/>
            <person name="Stamps B.W."/>
            <person name="Wawrik B."/>
        </authorList>
    </citation>
    <scope>NUCLEOTIDE SEQUENCE [LARGE SCALE GENOMIC DNA]</scope>
    <source>
        <strain evidence="8 9">232.1</strain>
    </source>
</reference>
<dbReference type="AlphaFoldDB" id="V7I5L5"/>
<dbReference type="Gene3D" id="1.20.1250.20">
    <property type="entry name" value="MFS general substrate transporter like domains"/>
    <property type="match status" value="2"/>
</dbReference>
<evidence type="ECO:0000256" key="3">
    <source>
        <dbReference type="ARBA" id="ARBA00022692"/>
    </source>
</evidence>
<accession>V7I5L5</accession>
<name>V7I5L5_9CLOT</name>
<dbReference type="InterPro" id="IPR036259">
    <property type="entry name" value="MFS_trans_sf"/>
</dbReference>
<feature type="transmembrane region" description="Helical" evidence="6">
    <location>
        <begin position="336"/>
        <end position="355"/>
    </location>
</feature>
<dbReference type="SUPFAM" id="SSF103473">
    <property type="entry name" value="MFS general substrate transporter"/>
    <property type="match status" value="1"/>
</dbReference>
<sequence length="394" mass="42566">MEYGRENIMNKKHNGIGVFLIFAIMLLAPFIENTRGIFIPMFKDEFGVSNTLISTAITVGAASSLFVSLFGGPIIGKLGQKGSFTVSLAFVLAGILLQTWSRSFFLFALGLVPISMGIALYNVSANTIIPFMFFSIQTVIMNILHAMYGVGSTIAQNLTGTLLSMGIGWRTIYLGVSAAYFLLAFLSRFAVIPEIPRAKEEMQVSGRRLMRDPLVIAFGLALGFYAFSEFGVSLWLTNYLKAIYRYPESTGARYVGFFFLLFSAGRLLGGFVVQRIGTFKAVAGTLIISLALMLSGLLLGERFLIVVSIAGLFYSIVYPSLISKVGAVFPDSTAHAMGYVITIINIVLNGMNQVMGMLTDAIGPGLSIFLIPACLVAALAATAFIGSRTKVILK</sequence>
<dbReference type="GO" id="GO:0022857">
    <property type="term" value="F:transmembrane transporter activity"/>
    <property type="evidence" value="ECO:0007669"/>
    <property type="project" value="InterPro"/>
</dbReference>
<dbReference type="PANTHER" id="PTHR23514">
    <property type="entry name" value="BYPASS OF STOP CODON PROTEIN 6"/>
    <property type="match status" value="1"/>
</dbReference>
<feature type="transmembrane region" description="Helical" evidence="6">
    <location>
        <begin position="12"/>
        <end position="31"/>
    </location>
</feature>
<keyword evidence="3 6" id="KW-0812">Transmembrane</keyword>
<evidence type="ECO:0000256" key="1">
    <source>
        <dbReference type="ARBA" id="ARBA00004651"/>
    </source>
</evidence>
<gene>
    <name evidence="8" type="ORF">T472_0208095</name>
</gene>
<evidence type="ECO:0000256" key="2">
    <source>
        <dbReference type="ARBA" id="ARBA00022448"/>
    </source>
</evidence>
<dbReference type="Proteomes" id="UP000017747">
    <property type="component" value="Unassembled WGS sequence"/>
</dbReference>
<feature type="transmembrane region" description="Helical" evidence="6">
    <location>
        <begin position="305"/>
        <end position="329"/>
    </location>
</feature>
<feature type="transmembrane region" description="Helical" evidence="6">
    <location>
        <begin position="361"/>
        <end position="385"/>
    </location>
</feature>
<comment type="subcellular location">
    <subcellularLocation>
        <location evidence="1">Cell membrane</location>
        <topology evidence="1">Multi-pass membrane protein</topology>
    </subcellularLocation>
</comment>
<evidence type="ECO:0000256" key="5">
    <source>
        <dbReference type="ARBA" id="ARBA00023136"/>
    </source>
</evidence>
<proteinExistence type="predicted"/>
<dbReference type="InterPro" id="IPR051788">
    <property type="entry name" value="MFS_Transporter"/>
</dbReference>
<dbReference type="InterPro" id="IPR020846">
    <property type="entry name" value="MFS_dom"/>
</dbReference>
<dbReference type="STRING" id="994573.T472_0208095"/>
<keyword evidence="9" id="KW-1185">Reference proteome</keyword>
<dbReference type="Pfam" id="PF07690">
    <property type="entry name" value="MFS_1"/>
    <property type="match status" value="1"/>
</dbReference>
<protein>
    <recommendedName>
        <fullName evidence="7">Major facilitator superfamily (MFS) profile domain-containing protein</fullName>
    </recommendedName>
</protein>
<dbReference type="GO" id="GO:0005886">
    <property type="term" value="C:plasma membrane"/>
    <property type="evidence" value="ECO:0007669"/>
    <property type="project" value="UniProtKB-SubCell"/>
</dbReference>
<evidence type="ECO:0000313" key="9">
    <source>
        <dbReference type="Proteomes" id="UP000017747"/>
    </source>
</evidence>
<keyword evidence="2" id="KW-0813">Transport</keyword>
<keyword evidence="4 6" id="KW-1133">Transmembrane helix</keyword>
<feature type="transmembrane region" description="Helical" evidence="6">
    <location>
        <begin position="104"/>
        <end position="124"/>
    </location>
</feature>
<feature type="transmembrane region" description="Helical" evidence="6">
    <location>
        <begin position="171"/>
        <end position="192"/>
    </location>
</feature>
<feature type="transmembrane region" description="Helical" evidence="6">
    <location>
        <begin position="131"/>
        <end position="151"/>
    </location>
</feature>
<evidence type="ECO:0000313" key="8">
    <source>
        <dbReference type="EMBL" id="ETA81148.1"/>
    </source>
</evidence>
<evidence type="ECO:0000259" key="7">
    <source>
        <dbReference type="PROSITE" id="PS50850"/>
    </source>
</evidence>
<feature type="transmembrane region" description="Helical" evidence="6">
    <location>
        <begin position="281"/>
        <end position="299"/>
    </location>
</feature>
<dbReference type="InterPro" id="IPR011701">
    <property type="entry name" value="MFS"/>
</dbReference>
<evidence type="ECO:0000256" key="4">
    <source>
        <dbReference type="ARBA" id="ARBA00022989"/>
    </source>
</evidence>
<dbReference type="PROSITE" id="PS50850">
    <property type="entry name" value="MFS"/>
    <property type="match status" value="1"/>
</dbReference>
<evidence type="ECO:0000256" key="6">
    <source>
        <dbReference type="SAM" id="Phobius"/>
    </source>
</evidence>
<organism evidence="8 9">
    <name type="scientific">Youngiibacter fragilis 232.1</name>
    <dbReference type="NCBI Taxonomy" id="994573"/>
    <lineage>
        <taxon>Bacteria</taxon>
        <taxon>Bacillati</taxon>
        <taxon>Bacillota</taxon>
        <taxon>Clostridia</taxon>
        <taxon>Eubacteriales</taxon>
        <taxon>Clostridiaceae</taxon>
        <taxon>Youngiibacter</taxon>
    </lineage>
</organism>
<feature type="transmembrane region" description="Helical" evidence="6">
    <location>
        <begin position="213"/>
        <end position="236"/>
    </location>
</feature>
<feature type="transmembrane region" description="Helical" evidence="6">
    <location>
        <begin position="51"/>
        <end position="70"/>
    </location>
</feature>
<comment type="caution">
    <text evidence="8">The sequence shown here is derived from an EMBL/GenBank/DDBJ whole genome shotgun (WGS) entry which is preliminary data.</text>
</comment>
<keyword evidence="5 6" id="KW-0472">Membrane</keyword>
<dbReference type="eggNOG" id="COG0738">
    <property type="taxonomic scope" value="Bacteria"/>
</dbReference>
<dbReference type="PANTHER" id="PTHR23514:SF13">
    <property type="entry name" value="INNER MEMBRANE PROTEIN YBJJ"/>
    <property type="match status" value="1"/>
</dbReference>